<proteinExistence type="predicted"/>
<dbReference type="OrthoDB" id="3437016at2759"/>
<evidence type="ECO:0000256" key="7">
    <source>
        <dbReference type="SAM" id="Phobius"/>
    </source>
</evidence>
<evidence type="ECO:0000256" key="6">
    <source>
        <dbReference type="SAM" id="MobiDB-lite"/>
    </source>
</evidence>
<dbReference type="InterPro" id="IPR020846">
    <property type="entry name" value="MFS_dom"/>
</dbReference>
<sequence length="586" mass="63404">MPSTGASERTRLLSSPPLIARAPTPAAAGEDDVVGNILPEDLSDPQALRPRTRNLVLVSVWCGVFLGAVDTTVVASLVTDISASFESSNQASWLGTSYLLSTACFTPLYGRLADIIGRRYSAQLALSLFLVGTALCGLAPTMNLLIIGRLVGGMGGGGLMAVSSIVASDLVPLKKRALVQGIANLFFGAGSGLGGPMGGFISDWAGWRVAFLGKLELLREPSTTIPLLVASLAMVFWKVKYRVTGQGKSKREMLRRIDYMGSITLIIAVSFPDSELSTAILTRTMPLDQLGSLLFSLSYKNNQALPWSHPLVWSLLTVAIVFAVLFVLVEKYWAFEPVMPLRILMTRNGLSVAFANFCMSFVTFSILYFYPPFFEVIKGLSASQSGAHLLPNSIALSCGSLFAGWYIRHTGRYYGLIAVTSFLPIVALISTMTLNEHSSTFHEWFGIIPAGFGFASLITATLVALIASVDRSDMATATGITYLARYIGQVVGVAISSSLLQAVLNYIDQIRHVSTSIPSLPPSIQPLARSSYLDALRAVFILNVIVAGISFLSCLPLREFPLPDTFREEEERRRDNESARMGRVEE</sequence>
<evidence type="ECO:0000259" key="8">
    <source>
        <dbReference type="PROSITE" id="PS50850"/>
    </source>
</evidence>
<feature type="transmembrane region" description="Helical" evidence="7">
    <location>
        <begin position="221"/>
        <end position="239"/>
    </location>
</feature>
<evidence type="ECO:0000313" key="9">
    <source>
        <dbReference type="EMBL" id="SCV72159.1"/>
    </source>
</evidence>
<keyword evidence="3 7" id="KW-0812">Transmembrane</keyword>
<feature type="transmembrane region" description="Helical" evidence="7">
    <location>
        <begin position="311"/>
        <end position="329"/>
    </location>
</feature>
<keyword evidence="4 7" id="KW-1133">Transmembrane helix</keyword>
<keyword evidence="5 7" id="KW-0472">Membrane</keyword>
<feature type="region of interest" description="Disordered" evidence="6">
    <location>
        <begin position="567"/>
        <end position="586"/>
    </location>
</feature>
<dbReference type="GO" id="GO:0012505">
    <property type="term" value="C:endomembrane system"/>
    <property type="evidence" value="ECO:0007669"/>
    <property type="project" value="UniProtKB-SubCell"/>
</dbReference>
<dbReference type="PANTHER" id="PTHR23501:SF191">
    <property type="entry name" value="VACUOLAR BASIC AMINO ACID TRANSPORTER 4"/>
    <property type="match status" value="1"/>
</dbReference>
<dbReference type="Gene3D" id="1.20.1720.10">
    <property type="entry name" value="Multidrug resistance protein D"/>
    <property type="match status" value="1"/>
</dbReference>
<evidence type="ECO:0000256" key="4">
    <source>
        <dbReference type="ARBA" id="ARBA00022989"/>
    </source>
</evidence>
<keyword evidence="2" id="KW-0813">Transport</keyword>
<dbReference type="PANTHER" id="PTHR23501">
    <property type="entry name" value="MAJOR FACILITATOR SUPERFAMILY"/>
    <property type="match status" value="1"/>
</dbReference>
<feature type="transmembrane region" description="Helical" evidence="7">
    <location>
        <begin position="122"/>
        <end position="140"/>
    </location>
</feature>
<feature type="domain" description="Major facilitator superfamily (MFS) profile" evidence="8">
    <location>
        <begin position="56"/>
        <end position="562"/>
    </location>
</feature>
<name>A0A238FH89_9BASI</name>
<feature type="transmembrane region" description="Helical" evidence="7">
    <location>
        <begin position="178"/>
        <end position="201"/>
    </location>
</feature>
<dbReference type="EMBL" id="FMSP01000008">
    <property type="protein sequence ID" value="SCV72159.1"/>
    <property type="molecule type" value="Genomic_DNA"/>
</dbReference>
<feature type="transmembrane region" description="Helical" evidence="7">
    <location>
        <begin position="259"/>
        <end position="281"/>
    </location>
</feature>
<feature type="transmembrane region" description="Helical" evidence="7">
    <location>
        <begin position="91"/>
        <end position="110"/>
    </location>
</feature>
<evidence type="ECO:0000313" key="10">
    <source>
        <dbReference type="Proteomes" id="UP000198372"/>
    </source>
</evidence>
<dbReference type="PROSITE" id="PS50850">
    <property type="entry name" value="MFS"/>
    <property type="match status" value="1"/>
</dbReference>
<feature type="transmembrane region" description="Helical" evidence="7">
    <location>
        <begin position="486"/>
        <end position="507"/>
    </location>
</feature>
<dbReference type="AlphaFoldDB" id="A0A238FH89"/>
<dbReference type="Pfam" id="PF07690">
    <property type="entry name" value="MFS_1"/>
    <property type="match status" value="1"/>
</dbReference>
<feature type="transmembrane region" description="Helical" evidence="7">
    <location>
        <begin position="444"/>
        <end position="466"/>
    </location>
</feature>
<accession>A0A238FH89</accession>
<dbReference type="GO" id="GO:0015174">
    <property type="term" value="F:basic amino acid transmembrane transporter activity"/>
    <property type="evidence" value="ECO:0007669"/>
    <property type="project" value="TreeGrafter"/>
</dbReference>
<evidence type="ECO:0000256" key="3">
    <source>
        <dbReference type="ARBA" id="ARBA00022692"/>
    </source>
</evidence>
<reference evidence="10" key="1">
    <citation type="submission" date="2016-09" db="EMBL/GenBank/DDBJ databases">
        <authorList>
            <person name="Jeantristanb JTB J.-T."/>
            <person name="Ricardo R."/>
        </authorList>
    </citation>
    <scope>NUCLEOTIDE SEQUENCE [LARGE SCALE GENOMIC DNA]</scope>
</reference>
<dbReference type="GO" id="GO:0005886">
    <property type="term" value="C:plasma membrane"/>
    <property type="evidence" value="ECO:0007669"/>
    <property type="project" value="TreeGrafter"/>
</dbReference>
<feature type="transmembrane region" description="Helical" evidence="7">
    <location>
        <begin position="414"/>
        <end position="432"/>
    </location>
</feature>
<protein>
    <submittedName>
        <fullName evidence="9">BQ2448_4853 protein</fullName>
    </submittedName>
</protein>
<keyword evidence="10" id="KW-1185">Reference proteome</keyword>
<dbReference type="InterPro" id="IPR036259">
    <property type="entry name" value="MFS_trans_sf"/>
</dbReference>
<dbReference type="SUPFAM" id="SSF103473">
    <property type="entry name" value="MFS general substrate transporter"/>
    <property type="match status" value="1"/>
</dbReference>
<dbReference type="Proteomes" id="UP000198372">
    <property type="component" value="Unassembled WGS sequence"/>
</dbReference>
<evidence type="ECO:0000256" key="5">
    <source>
        <dbReference type="ARBA" id="ARBA00023136"/>
    </source>
</evidence>
<feature type="transmembrane region" description="Helical" evidence="7">
    <location>
        <begin position="390"/>
        <end position="407"/>
    </location>
</feature>
<dbReference type="Gene3D" id="1.20.1250.20">
    <property type="entry name" value="MFS general substrate transporter like domains"/>
    <property type="match status" value="1"/>
</dbReference>
<feature type="transmembrane region" description="Helical" evidence="7">
    <location>
        <begin position="146"/>
        <end position="166"/>
    </location>
</feature>
<feature type="transmembrane region" description="Helical" evidence="7">
    <location>
        <begin position="55"/>
        <end position="79"/>
    </location>
</feature>
<evidence type="ECO:0000256" key="1">
    <source>
        <dbReference type="ARBA" id="ARBA00004127"/>
    </source>
</evidence>
<dbReference type="GO" id="GO:0000329">
    <property type="term" value="C:fungal-type vacuole membrane"/>
    <property type="evidence" value="ECO:0007669"/>
    <property type="project" value="TreeGrafter"/>
</dbReference>
<organism evidence="9 10">
    <name type="scientific">Microbotryum intermedium</name>
    <dbReference type="NCBI Taxonomy" id="269621"/>
    <lineage>
        <taxon>Eukaryota</taxon>
        <taxon>Fungi</taxon>
        <taxon>Dikarya</taxon>
        <taxon>Basidiomycota</taxon>
        <taxon>Pucciniomycotina</taxon>
        <taxon>Microbotryomycetes</taxon>
        <taxon>Microbotryales</taxon>
        <taxon>Microbotryaceae</taxon>
        <taxon>Microbotryum</taxon>
    </lineage>
</organism>
<evidence type="ECO:0000256" key="2">
    <source>
        <dbReference type="ARBA" id="ARBA00022448"/>
    </source>
</evidence>
<comment type="subcellular location">
    <subcellularLocation>
        <location evidence="1">Endomembrane system</location>
        <topology evidence="1">Multi-pass membrane protein</topology>
    </subcellularLocation>
</comment>
<feature type="transmembrane region" description="Helical" evidence="7">
    <location>
        <begin position="350"/>
        <end position="370"/>
    </location>
</feature>
<feature type="transmembrane region" description="Helical" evidence="7">
    <location>
        <begin position="535"/>
        <end position="557"/>
    </location>
</feature>
<gene>
    <name evidence="9" type="ORF">BQ2448_4853</name>
</gene>
<dbReference type="InterPro" id="IPR011701">
    <property type="entry name" value="MFS"/>
</dbReference>